<evidence type="ECO:0000256" key="2">
    <source>
        <dbReference type="SAM" id="MobiDB-lite"/>
    </source>
</evidence>
<dbReference type="OrthoDB" id="406505at2759"/>
<dbReference type="EMBL" id="RBNI01003780">
    <property type="protein sequence ID" value="RUP48045.1"/>
    <property type="molecule type" value="Genomic_DNA"/>
</dbReference>
<dbReference type="PANTHER" id="PTHR31836:SF28">
    <property type="entry name" value="SRCR DOMAIN-CONTAINING PROTEIN-RELATED"/>
    <property type="match status" value="1"/>
</dbReference>
<keyword evidence="1" id="KW-0732">Signal</keyword>
<dbReference type="InterPro" id="IPR051477">
    <property type="entry name" value="Expansin_CellWall"/>
</dbReference>
<accession>A0A433DB41</accession>
<protein>
    <recommendedName>
        <fullName evidence="5">RlpA-like double-psi beta-barrel-protein domain-containing protein-containing protein</fullName>
    </recommendedName>
</protein>
<sequence>MSTTKATKPTKTTAKPPKPTPGGGYTVRDAEGTRFGAALNSNACGISGADPAVAVNPAWFKSANPNNDPICGKTVAITGSNGKTVNARVVDKCGACESDNHLDMT</sequence>
<keyword evidence="4" id="KW-1185">Reference proteome</keyword>
<evidence type="ECO:0000313" key="4">
    <source>
        <dbReference type="Proteomes" id="UP000268093"/>
    </source>
</evidence>
<feature type="region of interest" description="Disordered" evidence="2">
    <location>
        <begin position="1"/>
        <end position="29"/>
    </location>
</feature>
<dbReference type="PANTHER" id="PTHR31836">
    <property type="match status" value="1"/>
</dbReference>
<proteinExistence type="predicted"/>
<evidence type="ECO:0000256" key="1">
    <source>
        <dbReference type="ARBA" id="ARBA00022729"/>
    </source>
</evidence>
<dbReference type="InterPro" id="IPR036908">
    <property type="entry name" value="RlpA-like_sf"/>
</dbReference>
<gene>
    <name evidence="3" type="ORF">BC936DRAFT_145025</name>
</gene>
<comment type="caution">
    <text evidence="3">The sequence shown here is derived from an EMBL/GenBank/DDBJ whole genome shotgun (WGS) entry which is preliminary data.</text>
</comment>
<reference evidence="3 4" key="1">
    <citation type="journal article" date="2018" name="New Phytol.">
        <title>Phylogenomics of Endogonaceae and evolution of mycorrhizas within Mucoromycota.</title>
        <authorList>
            <person name="Chang Y."/>
            <person name="Desiro A."/>
            <person name="Na H."/>
            <person name="Sandor L."/>
            <person name="Lipzen A."/>
            <person name="Clum A."/>
            <person name="Barry K."/>
            <person name="Grigoriev I.V."/>
            <person name="Martin F.M."/>
            <person name="Stajich J.E."/>
            <person name="Smith M.E."/>
            <person name="Bonito G."/>
            <person name="Spatafora J.W."/>
        </authorList>
    </citation>
    <scope>NUCLEOTIDE SEQUENCE [LARGE SCALE GENOMIC DNA]</scope>
    <source>
        <strain evidence="3 4">GMNB39</strain>
    </source>
</reference>
<dbReference type="AlphaFoldDB" id="A0A433DB41"/>
<dbReference type="Gene3D" id="2.40.40.10">
    <property type="entry name" value="RlpA-like domain"/>
    <property type="match status" value="1"/>
</dbReference>
<evidence type="ECO:0000313" key="3">
    <source>
        <dbReference type="EMBL" id="RUP48045.1"/>
    </source>
</evidence>
<dbReference type="SUPFAM" id="SSF50685">
    <property type="entry name" value="Barwin-like endoglucanases"/>
    <property type="match status" value="1"/>
</dbReference>
<evidence type="ECO:0008006" key="5">
    <source>
        <dbReference type="Google" id="ProtNLM"/>
    </source>
</evidence>
<organism evidence="3 4">
    <name type="scientific">Jimgerdemannia flammicorona</name>
    <dbReference type="NCBI Taxonomy" id="994334"/>
    <lineage>
        <taxon>Eukaryota</taxon>
        <taxon>Fungi</taxon>
        <taxon>Fungi incertae sedis</taxon>
        <taxon>Mucoromycota</taxon>
        <taxon>Mucoromycotina</taxon>
        <taxon>Endogonomycetes</taxon>
        <taxon>Endogonales</taxon>
        <taxon>Endogonaceae</taxon>
        <taxon>Jimgerdemannia</taxon>
    </lineage>
</organism>
<dbReference type="CDD" id="cd22191">
    <property type="entry name" value="DPBB_RlpA_EXP_N-like"/>
    <property type="match status" value="1"/>
</dbReference>
<feature type="compositionally biased region" description="Low complexity" evidence="2">
    <location>
        <begin position="1"/>
        <end position="15"/>
    </location>
</feature>
<name>A0A433DB41_9FUNG</name>
<dbReference type="Proteomes" id="UP000268093">
    <property type="component" value="Unassembled WGS sequence"/>
</dbReference>